<protein>
    <submittedName>
        <fullName evidence="3">Uncharacterized protein</fullName>
    </submittedName>
</protein>
<evidence type="ECO:0000256" key="1">
    <source>
        <dbReference type="SAM" id="Coils"/>
    </source>
</evidence>
<sequence length="334" mass="38690">MFCHPFYQFDSFHLSEFFLLLVLFVLLIIDIAVHVVTGWRSNTFSATQRESKDVANLPVPVPDTRISESQQRQLKVPVSDSKHDAATVVRTSRNPSSVNQENTHLLPPLDLQKKLSQSTFSHFTEQLTNKLWAQNTIICQLRHALHFAEDGKRENSFNAFLDRLVLSNTIWRQRKEIDCLRRERDNIKHSRVKSVVSLAKSLASHQRKEALTKRLVVDLVDEVRASKRETVILREEHDKEVRTINDLWVKDYRGVVDEVEKSRLAESARVIQQEISNDIERELRDELNNTRKEVETLRGQVAEYEHLIEGLWANLHGQSEKSPIHDRAMASSFG</sequence>
<gene>
    <name evidence="3" type="ORF">IW261DRAFT_1562380</name>
</gene>
<comment type="caution">
    <text evidence="3">The sequence shown here is derived from an EMBL/GenBank/DDBJ whole genome shotgun (WGS) entry which is preliminary data.</text>
</comment>
<keyword evidence="2" id="KW-0472">Membrane</keyword>
<dbReference type="EMBL" id="JAUEPR010000007">
    <property type="protein sequence ID" value="KAK0482688.1"/>
    <property type="molecule type" value="Genomic_DNA"/>
</dbReference>
<organism evidence="3 4">
    <name type="scientific">Armillaria novae-zelandiae</name>
    <dbReference type="NCBI Taxonomy" id="153914"/>
    <lineage>
        <taxon>Eukaryota</taxon>
        <taxon>Fungi</taxon>
        <taxon>Dikarya</taxon>
        <taxon>Basidiomycota</taxon>
        <taxon>Agaricomycotina</taxon>
        <taxon>Agaricomycetes</taxon>
        <taxon>Agaricomycetidae</taxon>
        <taxon>Agaricales</taxon>
        <taxon>Marasmiineae</taxon>
        <taxon>Physalacriaceae</taxon>
        <taxon>Armillaria</taxon>
    </lineage>
</organism>
<keyword evidence="2" id="KW-1133">Transmembrane helix</keyword>
<keyword evidence="2" id="KW-0812">Transmembrane</keyword>
<keyword evidence="1" id="KW-0175">Coiled coil</keyword>
<accession>A0AA39PEC0</accession>
<proteinExistence type="predicted"/>
<feature type="transmembrane region" description="Helical" evidence="2">
    <location>
        <begin position="17"/>
        <end position="39"/>
    </location>
</feature>
<dbReference type="Proteomes" id="UP001175227">
    <property type="component" value="Unassembled WGS sequence"/>
</dbReference>
<evidence type="ECO:0000313" key="3">
    <source>
        <dbReference type="EMBL" id="KAK0482688.1"/>
    </source>
</evidence>
<dbReference type="AlphaFoldDB" id="A0AA39PEC0"/>
<name>A0AA39PEC0_9AGAR</name>
<keyword evidence="4" id="KW-1185">Reference proteome</keyword>
<feature type="coiled-coil region" evidence="1">
    <location>
        <begin position="280"/>
        <end position="307"/>
    </location>
</feature>
<reference evidence="3" key="1">
    <citation type="submission" date="2023-06" db="EMBL/GenBank/DDBJ databases">
        <authorList>
            <consortium name="Lawrence Berkeley National Laboratory"/>
            <person name="Ahrendt S."/>
            <person name="Sahu N."/>
            <person name="Indic B."/>
            <person name="Wong-Bajracharya J."/>
            <person name="Merenyi Z."/>
            <person name="Ke H.-M."/>
            <person name="Monk M."/>
            <person name="Kocsube S."/>
            <person name="Drula E."/>
            <person name="Lipzen A."/>
            <person name="Balint B."/>
            <person name="Henrissat B."/>
            <person name="Andreopoulos B."/>
            <person name="Martin F.M."/>
            <person name="Harder C.B."/>
            <person name="Rigling D."/>
            <person name="Ford K.L."/>
            <person name="Foster G.D."/>
            <person name="Pangilinan J."/>
            <person name="Papanicolaou A."/>
            <person name="Barry K."/>
            <person name="LaButti K."/>
            <person name="Viragh M."/>
            <person name="Koriabine M."/>
            <person name="Yan M."/>
            <person name="Riley R."/>
            <person name="Champramary S."/>
            <person name="Plett K.L."/>
            <person name="Tsai I.J."/>
            <person name="Slot J."/>
            <person name="Sipos G."/>
            <person name="Plett J."/>
            <person name="Nagy L.G."/>
            <person name="Grigoriev I.V."/>
        </authorList>
    </citation>
    <scope>NUCLEOTIDE SEQUENCE</scope>
    <source>
        <strain evidence="3">ICMP 16352</strain>
    </source>
</reference>
<evidence type="ECO:0000313" key="4">
    <source>
        <dbReference type="Proteomes" id="UP001175227"/>
    </source>
</evidence>
<evidence type="ECO:0000256" key="2">
    <source>
        <dbReference type="SAM" id="Phobius"/>
    </source>
</evidence>